<keyword evidence="2" id="KW-1185">Reference proteome</keyword>
<accession>A0ABU9PU84</accession>
<sequence>MLDLEATTEKVAEMARLAAMHSIAAIDDLAMALGLGEVPATLKKTPPMRSFDM</sequence>
<dbReference type="EMBL" id="JBANDC010000005">
    <property type="protein sequence ID" value="MEM4987551.1"/>
    <property type="molecule type" value="Genomic_DNA"/>
</dbReference>
<proteinExistence type="predicted"/>
<dbReference type="RefSeq" id="WP_342829102.1">
    <property type="nucleotide sequence ID" value="NZ_JBANDC010000005.1"/>
</dbReference>
<name>A0ABU9PU84_9BURK</name>
<evidence type="ECO:0000313" key="2">
    <source>
        <dbReference type="Proteomes" id="UP001495910"/>
    </source>
</evidence>
<dbReference type="Proteomes" id="UP001495910">
    <property type="component" value="Unassembled WGS sequence"/>
</dbReference>
<evidence type="ECO:0000313" key="1">
    <source>
        <dbReference type="EMBL" id="MEM4987551.1"/>
    </source>
</evidence>
<comment type="caution">
    <text evidence="1">The sequence shown here is derived from an EMBL/GenBank/DDBJ whole genome shotgun (WGS) entry which is preliminary data.</text>
</comment>
<protein>
    <submittedName>
        <fullName evidence="1">Uncharacterized protein</fullName>
    </submittedName>
</protein>
<gene>
    <name evidence="1" type="ORF">V8G57_09155</name>
</gene>
<reference evidence="1 2" key="1">
    <citation type="submission" date="2024-02" db="EMBL/GenBank/DDBJ databases">
        <title>Draft genome sequence of Collimonas sp. strain H4R21, an effective mineral-weathering bacterial strain isolated from the beech rhizosphere.</title>
        <authorList>
            <person name="Morin E."/>
            <person name="Uroz S."/>
            <person name="Leveau J.H.J."/>
            <person name="Kumar R."/>
            <person name="Rey M.W."/>
            <person name="Pham J."/>
        </authorList>
    </citation>
    <scope>NUCLEOTIDE SEQUENCE [LARGE SCALE GENOMIC DNA]</scope>
    <source>
        <strain evidence="1 2">H4R21</strain>
    </source>
</reference>
<organism evidence="1 2">
    <name type="scientific">Collimonas rhizosphaerae</name>
    <dbReference type="NCBI Taxonomy" id="3126357"/>
    <lineage>
        <taxon>Bacteria</taxon>
        <taxon>Pseudomonadati</taxon>
        <taxon>Pseudomonadota</taxon>
        <taxon>Betaproteobacteria</taxon>
        <taxon>Burkholderiales</taxon>
        <taxon>Oxalobacteraceae</taxon>
        <taxon>Collimonas</taxon>
    </lineage>
</organism>